<dbReference type="EMBL" id="FSRA01000001">
    <property type="protein sequence ID" value="SIN68743.1"/>
    <property type="molecule type" value="Genomic_DNA"/>
</dbReference>
<evidence type="ECO:0008006" key="3">
    <source>
        <dbReference type="Google" id="ProtNLM"/>
    </source>
</evidence>
<name>A0A1N6DDK4_9BACT</name>
<dbReference type="Proteomes" id="UP000185003">
    <property type="component" value="Unassembled WGS sequence"/>
</dbReference>
<dbReference type="InterPro" id="IPR011463">
    <property type="entry name" value="DUF1569"/>
</dbReference>
<organism evidence="1 2">
    <name type="scientific">Chitinophaga niabensis</name>
    <dbReference type="NCBI Taxonomy" id="536979"/>
    <lineage>
        <taxon>Bacteria</taxon>
        <taxon>Pseudomonadati</taxon>
        <taxon>Bacteroidota</taxon>
        <taxon>Chitinophagia</taxon>
        <taxon>Chitinophagales</taxon>
        <taxon>Chitinophagaceae</taxon>
        <taxon>Chitinophaga</taxon>
    </lineage>
</organism>
<dbReference type="Pfam" id="PF07606">
    <property type="entry name" value="DUF1569"/>
    <property type="match status" value="1"/>
</dbReference>
<sequence length="167" mass="19798">MSIIHPARLRNRQYLWYMKTIFDKATRDDLINRIIALDENSTAQWGKMNLHQMLRHCTLWEDLPQGRLHLKQEFLGKIFGKFAWWATMRNDRPFDKNVPASPEVQVKEPVTVNVAEEKKKWISLIEAYPHLSAAHSIMHPFFGKLNRDQVGRLAYKHTDHHLRQFNA</sequence>
<reference evidence="1 2" key="1">
    <citation type="submission" date="2016-11" db="EMBL/GenBank/DDBJ databases">
        <authorList>
            <person name="Jaros S."/>
            <person name="Januszkiewicz K."/>
            <person name="Wedrychowicz H."/>
        </authorList>
    </citation>
    <scope>NUCLEOTIDE SEQUENCE [LARGE SCALE GENOMIC DNA]</scope>
    <source>
        <strain evidence="1 2">DSM 24787</strain>
    </source>
</reference>
<gene>
    <name evidence="1" type="ORF">SAMN04488055_0632</name>
</gene>
<accession>A0A1N6DDK4</accession>
<evidence type="ECO:0000313" key="1">
    <source>
        <dbReference type="EMBL" id="SIN68743.1"/>
    </source>
</evidence>
<protein>
    <recommendedName>
        <fullName evidence="3">DUF1569 domain-containing protein</fullName>
    </recommendedName>
</protein>
<dbReference type="AlphaFoldDB" id="A0A1N6DDK4"/>
<dbReference type="Gene3D" id="1.20.120.450">
    <property type="entry name" value="dinb family like domain"/>
    <property type="match status" value="1"/>
</dbReference>
<proteinExistence type="predicted"/>
<dbReference type="STRING" id="536979.SAMN04488055_0632"/>
<evidence type="ECO:0000313" key="2">
    <source>
        <dbReference type="Proteomes" id="UP000185003"/>
    </source>
</evidence>
<keyword evidence="2" id="KW-1185">Reference proteome</keyword>
<dbReference type="InterPro" id="IPR034660">
    <property type="entry name" value="DinB/YfiT-like"/>
</dbReference>